<accession>A0A2K5XZB9</accession>
<protein>
    <submittedName>
        <fullName evidence="1">Uncharacterized protein</fullName>
    </submittedName>
</protein>
<dbReference type="Proteomes" id="UP000233140">
    <property type="component" value="Unassembled WGS sequence"/>
</dbReference>
<dbReference type="Ensembl" id="ENSMLET00000032057.1">
    <property type="protein sequence ID" value="ENSMLEP00000008662.1"/>
    <property type="gene ID" value="ENSMLEG00000028538.1"/>
</dbReference>
<reference evidence="1" key="1">
    <citation type="submission" date="2025-08" db="UniProtKB">
        <authorList>
            <consortium name="Ensembl"/>
        </authorList>
    </citation>
    <scope>IDENTIFICATION</scope>
</reference>
<proteinExistence type="predicted"/>
<evidence type="ECO:0000313" key="1">
    <source>
        <dbReference type="Ensembl" id="ENSMLEP00000008662.1"/>
    </source>
</evidence>
<sequence length="60" mass="6552">MESNLLLTYCSALDGVYVSAVDGMALLQNPRPSVVTLLLVLGLAPSQILPHHWHFQHQGV</sequence>
<reference evidence="1" key="2">
    <citation type="submission" date="2025-09" db="UniProtKB">
        <authorList>
            <consortium name="Ensembl"/>
        </authorList>
    </citation>
    <scope>IDENTIFICATION</scope>
</reference>
<keyword evidence="2" id="KW-1185">Reference proteome</keyword>
<evidence type="ECO:0000313" key="2">
    <source>
        <dbReference type="Proteomes" id="UP000233140"/>
    </source>
</evidence>
<organism evidence="1 2">
    <name type="scientific">Mandrillus leucophaeus</name>
    <name type="common">Drill</name>
    <name type="synonym">Papio leucophaeus</name>
    <dbReference type="NCBI Taxonomy" id="9568"/>
    <lineage>
        <taxon>Eukaryota</taxon>
        <taxon>Metazoa</taxon>
        <taxon>Chordata</taxon>
        <taxon>Craniata</taxon>
        <taxon>Vertebrata</taxon>
        <taxon>Euteleostomi</taxon>
        <taxon>Mammalia</taxon>
        <taxon>Eutheria</taxon>
        <taxon>Euarchontoglires</taxon>
        <taxon>Primates</taxon>
        <taxon>Haplorrhini</taxon>
        <taxon>Catarrhini</taxon>
        <taxon>Cercopithecidae</taxon>
        <taxon>Cercopithecinae</taxon>
        <taxon>Mandrillus</taxon>
    </lineage>
</organism>
<dbReference type="AlphaFoldDB" id="A0A2K5XZB9"/>
<name>A0A2K5XZB9_MANLE</name>